<sequence>MSIIFYSLLFLYFLSPLAISRKKDIYPKAITRLAFISSLLSSGIYILTLIYIISLPSTGGFELLVVAAFLVIVMVAWFILGTLIAFVHIKVVRNDSASKRGAYPISALALTLYFIAVFVLLSSYLAN</sequence>
<organism evidence="2 3">
    <name type="scientific">Candidatus Vogelbacteria bacterium CG10_big_fil_rev_8_21_14_0_10_51_16</name>
    <dbReference type="NCBI Taxonomy" id="1975045"/>
    <lineage>
        <taxon>Bacteria</taxon>
        <taxon>Candidatus Vogeliibacteriota</taxon>
    </lineage>
</organism>
<dbReference type="AlphaFoldDB" id="A0A2H0RFC5"/>
<comment type="caution">
    <text evidence="2">The sequence shown here is derived from an EMBL/GenBank/DDBJ whole genome shotgun (WGS) entry which is preliminary data.</text>
</comment>
<feature type="transmembrane region" description="Helical" evidence="1">
    <location>
        <begin position="30"/>
        <end position="52"/>
    </location>
</feature>
<keyword evidence="1" id="KW-0812">Transmembrane</keyword>
<dbReference type="Proteomes" id="UP000228767">
    <property type="component" value="Unassembled WGS sequence"/>
</dbReference>
<evidence type="ECO:0000313" key="3">
    <source>
        <dbReference type="Proteomes" id="UP000228767"/>
    </source>
</evidence>
<proteinExistence type="predicted"/>
<keyword evidence="1" id="KW-1133">Transmembrane helix</keyword>
<dbReference type="EMBL" id="PCYI01000001">
    <property type="protein sequence ID" value="PIR45261.1"/>
    <property type="molecule type" value="Genomic_DNA"/>
</dbReference>
<keyword evidence="1" id="KW-0472">Membrane</keyword>
<evidence type="ECO:0000313" key="2">
    <source>
        <dbReference type="EMBL" id="PIR45261.1"/>
    </source>
</evidence>
<gene>
    <name evidence="2" type="ORF">COV10_00015</name>
</gene>
<feature type="transmembrane region" description="Helical" evidence="1">
    <location>
        <begin position="64"/>
        <end position="89"/>
    </location>
</feature>
<accession>A0A2H0RFC5</accession>
<feature type="transmembrane region" description="Helical" evidence="1">
    <location>
        <begin position="101"/>
        <end position="126"/>
    </location>
</feature>
<evidence type="ECO:0000256" key="1">
    <source>
        <dbReference type="SAM" id="Phobius"/>
    </source>
</evidence>
<name>A0A2H0RFC5_9BACT</name>
<reference evidence="2 3" key="1">
    <citation type="submission" date="2017-09" db="EMBL/GenBank/DDBJ databases">
        <title>Depth-based differentiation of microbial function through sediment-hosted aquifers and enrichment of novel symbionts in the deep terrestrial subsurface.</title>
        <authorList>
            <person name="Probst A.J."/>
            <person name="Ladd B."/>
            <person name="Jarett J.K."/>
            <person name="Geller-Mcgrath D.E."/>
            <person name="Sieber C.M."/>
            <person name="Emerson J.B."/>
            <person name="Anantharaman K."/>
            <person name="Thomas B.C."/>
            <person name="Malmstrom R."/>
            <person name="Stieglmeier M."/>
            <person name="Klingl A."/>
            <person name="Woyke T."/>
            <person name="Ryan C.M."/>
            <person name="Banfield J.F."/>
        </authorList>
    </citation>
    <scope>NUCLEOTIDE SEQUENCE [LARGE SCALE GENOMIC DNA]</scope>
    <source>
        <strain evidence="2">CG10_big_fil_rev_8_21_14_0_10_51_16</strain>
    </source>
</reference>
<protein>
    <submittedName>
        <fullName evidence="2">Uncharacterized protein</fullName>
    </submittedName>
</protein>